<evidence type="ECO:0000256" key="3">
    <source>
        <dbReference type="ARBA" id="ARBA00035306"/>
    </source>
</evidence>
<keyword evidence="8" id="KW-1185">Reference proteome</keyword>
<proteinExistence type="inferred from homology"/>
<dbReference type="STRING" id="106004.A0A1Y2G2S7"/>
<evidence type="ECO:0000256" key="1">
    <source>
        <dbReference type="ARBA" id="ARBA00022801"/>
    </source>
</evidence>
<comment type="function">
    <text evidence="6">Catalyzes the hydrolysis of queuosine 5'-phosphate, releasing the nucleobase queuine (q). Is required for salvage of queuine from exogenous queuosine (Q) that is imported and then converted to queuosine 5'-phosphate intracellularly.</text>
</comment>
<evidence type="ECO:0000256" key="6">
    <source>
        <dbReference type="RuleBase" id="RU365002"/>
    </source>
</evidence>
<organism evidence="7 8">
    <name type="scientific">Leucosporidium creatinivorum</name>
    <dbReference type="NCBI Taxonomy" id="106004"/>
    <lineage>
        <taxon>Eukaryota</taxon>
        <taxon>Fungi</taxon>
        <taxon>Dikarya</taxon>
        <taxon>Basidiomycota</taxon>
        <taxon>Pucciniomycotina</taxon>
        <taxon>Microbotryomycetes</taxon>
        <taxon>Leucosporidiales</taxon>
        <taxon>Leucosporidium</taxon>
    </lineage>
</organism>
<dbReference type="Proteomes" id="UP000193467">
    <property type="component" value="Unassembled WGS sequence"/>
</dbReference>
<keyword evidence="1 6" id="KW-0378">Hydrolase</keyword>
<reference evidence="7 8" key="1">
    <citation type="submission" date="2016-07" db="EMBL/GenBank/DDBJ databases">
        <title>Pervasive Adenine N6-methylation of Active Genes in Fungi.</title>
        <authorList>
            <consortium name="DOE Joint Genome Institute"/>
            <person name="Mondo S.J."/>
            <person name="Dannebaum R.O."/>
            <person name="Kuo R.C."/>
            <person name="Labutti K."/>
            <person name="Haridas S."/>
            <person name="Kuo A."/>
            <person name="Salamov A."/>
            <person name="Ahrendt S.R."/>
            <person name="Lipzen A."/>
            <person name="Sullivan W."/>
            <person name="Andreopoulos W.B."/>
            <person name="Clum A."/>
            <person name="Lindquist E."/>
            <person name="Daum C."/>
            <person name="Ramamoorthy G.K."/>
            <person name="Gryganskyi A."/>
            <person name="Culley D."/>
            <person name="Magnuson J.K."/>
            <person name="James T.Y."/>
            <person name="O'Malley M.A."/>
            <person name="Stajich J.E."/>
            <person name="Spatafora J.W."/>
            <person name="Visel A."/>
            <person name="Grigoriev I.V."/>
        </authorList>
    </citation>
    <scope>NUCLEOTIDE SEQUENCE [LARGE SCALE GENOMIC DNA]</scope>
    <source>
        <strain evidence="7 8">62-1032</strain>
    </source>
</reference>
<dbReference type="PANTHER" id="PTHR21314:SF0">
    <property type="entry name" value="QUEUOSINE 5'-PHOSPHATE N-GLYCOSYLASE_HYDROLASE"/>
    <property type="match status" value="1"/>
</dbReference>
<sequence length="384" mass="43320">MSTSTASTSNPVLSSAYFVAEQSEHVHLNREGIARAALKLYNNLLKKPYTTSDWSLVPLHPNPSLLPAAELLNLIFTVSSLNFSFWSDLPSDKRYGVKWKTGVDGKETLSAAGVAEEKVHTGYWSLISALHRAREEGVDVTNPRWYATADEKALKRVFRSDQEEEIPLLEERIKVLREVGGVLCEKFDGSFANLVERADHSALTLVDLVVSNFPCYDDLTLYPPPSSASSSTNPPRTVYIRKRAQILVAETWAAFNGEGWGRFDDIDQLTMFADYRVPQILHSLSTISYSPHLTSLLLSSANLSNGSQEEIEIRCLSIAAIEEIRREIVRLDEERRRREEESLGSIKTVELPNAVLLDFLLWDLAKVEEERAELPHHRTRSVFY</sequence>
<comment type="caution">
    <text evidence="7">The sequence shown here is derived from an EMBL/GenBank/DDBJ whole genome shotgun (WGS) entry which is preliminary data.</text>
</comment>
<dbReference type="AlphaFoldDB" id="A0A1Y2G2S7"/>
<evidence type="ECO:0000256" key="4">
    <source>
        <dbReference type="ARBA" id="ARBA00035393"/>
    </source>
</evidence>
<dbReference type="GO" id="GO:0016787">
    <property type="term" value="F:hydrolase activity"/>
    <property type="evidence" value="ECO:0007669"/>
    <property type="project" value="UniProtKB-KW"/>
</dbReference>
<dbReference type="OrthoDB" id="416777at2759"/>
<comment type="catalytic activity">
    <reaction evidence="5 6">
        <text>queuosine 5'-phosphate + H2O = queuine + D-ribose 5-phosphate</text>
        <dbReference type="Rhea" id="RHEA:75387"/>
        <dbReference type="ChEBI" id="CHEBI:15377"/>
        <dbReference type="ChEBI" id="CHEBI:17433"/>
        <dbReference type="ChEBI" id="CHEBI:78346"/>
        <dbReference type="ChEBI" id="CHEBI:194371"/>
    </reaction>
    <physiologicalReaction direction="left-to-right" evidence="5 6">
        <dbReference type="Rhea" id="RHEA:75388"/>
    </physiologicalReaction>
</comment>
<dbReference type="EMBL" id="MCGR01000002">
    <property type="protein sequence ID" value="ORY91685.1"/>
    <property type="molecule type" value="Genomic_DNA"/>
</dbReference>
<protein>
    <recommendedName>
        <fullName evidence="3 6">Queuosine 5'-phosphate N-glycosylase/hydrolase</fullName>
        <ecNumber evidence="6">3.2.2.-</ecNumber>
    </recommendedName>
    <alternativeName>
        <fullName evidence="4 6">Queuosine-nucleotide N-glycosylase/hydrolase</fullName>
    </alternativeName>
</protein>
<dbReference type="FunCoup" id="A0A1Y2G2S7">
    <property type="interactions" value="193"/>
</dbReference>
<name>A0A1Y2G2S7_9BASI</name>
<dbReference type="EC" id="3.2.2.-" evidence="6"/>
<accession>A0A1Y2G2S7</accession>
<evidence type="ECO:0000313" key="8">
    <source>
        <dbReference type="Proteomes" id="UP000193467"/>
    </source>
</evidence>
<evidence type="ECO:0000256" key="2">
    <source>
        <dbReference type="ARBA" id="ARBA00035119"/>
    </source>
</evidence>
<gene>
    <name evidence="7" type="ORF">BCR35DRAFT_286654</name>
</gene>
<evidence type="ECO:0000313" key="7">
    <source>
        <dbReference type="EMBL" id="ORY91685.1"/>
    </source>
</evidence>
<dbReference type="InterPro" id="IPR019438">
    <property type="entry name" value="Q_salvage"/>
</dbReference>
<comment type="similarity">
    <text evidence="2 6">Belongs to the QNG1 protein family.</text>
</comment>
<dbReference type="PANTHER" id="PTHR21314">
    <property type="entry name" value="QUEUOSINE 5'-PHOSPHATE N-GLYCOSYLASE_HYDROLASE-RELATED"/>
    <property type="match status" value="1"/>
</dbReference>
<dbReference type="GO" id="GO:0006400">
    <property type="term" value="P:tRNA modification"/>
    <property type="evidence" value="ECO:0007669"/>
    <property type="project" value="TreeGrafter"/>
</dbReference>
<dbReference type="InParanoid" id="A0A1Y2G2S7"/>
<dbReference type="Pfam" id="PF10343">
    <property type="entry name" value="Q_salvage"/>
    <property type="match status" value="1"/>
</dbReference>
<evidence type="ECO:0000256" key="5">
    <source>
        <dbReference type="ARBA" id="ARBA00048204"/>
    </source>
</evidence>